<evidence type="ECO:0000313" key="2">
    <source>
        <dbReference type="Proteomes" id="UP000324233"/>
    </source>
</evidence>
<dbReference type="KEGG" id="agv:OJF2_11770"/>
<reference evidence="1 2" key="1">
    <citation type="submission" date="2019-08" db="EMBL/GenBank/DDBJ databases">
        <title>Deep-cultivation of Planctomycetes and their phenomic and genomic characterization uncovers novel biology.</title>
        <authorList>
            <person name="Wiegand S."/>
            <person name="Jogler M."/>
            <person name="Boedeker C."/>
            <person name="Pinto D."/>
            <person name="Vollmers J."/>
            <person name="Rivas-Marin E."/>
            <person name="Kohn T."/>
            <person name="Peeters S.H."/>
            <person name="Heuer A."/>
            <person name="Rast P."/>
            <person name="Oberbeckmann S."/>
            <person name="Bunk B."/>
            <person name="Jeske O."/>
            <person name="Meyerdierks A."/>
            <person name="Storesund J.E."/>
            <person name="Kallscheuer N."/>
            <person name="Luecker S."/>
            <person name="Lage O.M."/>
            <person name="Pohl T."/>
            <person name="Merkel B.J."/>
            <person name="Hornburger P."/>
            <person name="Mueller R.-W."/>
            <person name="Bruemmer F."/>
            <person name="Labrenz M."/>
            <person name="Spormann A.M."/>
            <person name="Op den Camp H."/>
            <person name="Overmann J."/>
            <person name="Amann R."/>
            <person name="Jetten M.S.M."/>
            <person name="Mascher T."/>
            <person name="Medema M.H."/>
            <person name="Devos D.P."/>
            <person name="Kaster A.-K."/>
            <person name="Ovreas L."/>
            <person name="Rohde M."/>
            <person name="Galperin M.Y."/>
            <person name="Jogler C."/>
        </authorList>
    </citation>
    <scope>NUCLEOTIDE SEQUENCE [LARGE SCALE GENOMIC DNA]</scope>
    <source>
        <strain evidence="1 2">OJF2</strain>
    </source>
</reference>
<keyword evidence="2" id="KW-1185">Reference proteome</keyword>
<evidence type="ECO:0000313" key="1">
    <source>
        <dbReference type="EMBL" id="QEH32698.1"/>
    </source>
</evidence>
<dbReference type="Proteomes" id="UP000324233">
    <property type="component" value="Chromosome"/>
</dbReference>
<sequence length="275" mass="29187">MDRRSGARATRPVVENLEGRALLSGSHAVMPAVAPAALVRTVRASIKTDPAGAAAILNAINGGLGSEWVKLIRAQVRNVNSVLLRFATGQLSAYSTRGLAVRTPYQQAQFVGQPYDQLLPQVAGAAVFKRNVFELGAIMRGPFHDPNTTYYQFGVDTGAGASRGPLFAARPGIAPDTLVTLTVGPFGSSASGTITDLTTGAVQNIDPSRIQIRGPVIRVFLSPTQFPSHGLKLANYRFAFWTQTRPGFDITSVASFLPDTGMIPIAVQKRIAATV</sequence>
<gene>
    <name evidence="1" type="ORF">OJF2_11770</name>
</gene>
<accession>A0A5B9VWR4</accession>
<name>A0A5B9VWR4_9BACT</name>
<dbReference type="AlphaFoldDB" id="A0A5B9VWR4"/>
<proteinExistence type="predicted"/>
<dbReference type="EMBL" id="CP042997">
    <property type="protein sequence ID" value="QEH32698.1"/>
    <property type="molecule type" value="Genomic_DNA"/>
</dbReference>
<protein>
    <submittedName>
        <fullName evidence="1">Uncharacterized protein</fullName>
    </submittedName>
</protein>
<dbReference type="RefSeq" id="WP_148592063.1">
    <property type="nucleotide sequence ID" value="NZ_CP042997.1"/>
</dbReference>
<organism evidence="1 2">
    <name type="scientific">Aquisphaera giovannonii</name>
    <dbReference type="NCBI Taxonomy" id="406548"/>
    <lineage>
        <taxon>Bacteria</taxon>
        <taxon>Pseudomonadati</taxon>
        <taxon>Planctomycetota</taxon>
        <taxon>Planctomycetia</taxon>
        <taxon>Isosphaerales</taxon>
        <taxon>Isosphaeraceae</taxon>
        <taxon>Aquisphaera</taxon>
    </lineage>
</organism>